<dbReference type="SUPFAM" id="SSF56235">
    <property type="entry name" value="N-terminal nucleophile aminohydrolases (Ntn hydrolases)"/>
    <property type="match status" value="1"/>
</dbReference>
<proteinExistence type="inferred from homology"/>
<dbReference type="EMBL" id="BAAAHB010000063">
    <property type="protein sequence ID" value="GAA0479768.1"/>
    <property type="molecule type" value="Genomic_DNA"/>
</dbReference>
<dbReference type="HAMAP" id="MF_02036">
    <property type="entry name" value="EgtC"/>
    <property type="match status" value="1"/>
</dbReference>
<comment type="caution">
    <text evidence="3">The sequence shown here is derived from an EMBL/GenBank/DDBJ whole genome shotgun (WGS) entry which is preliminary data.</text>
</comment>
<organism evidence="3 4">
    <name type="scientific">Streptomyces stramineus</name>
    <dbReference type="NCBI Taxonomy" id="173861"/>
    <lineage>
        <taxon>Bacteria</taxon>
        <taxon>Bacillati</taxon>
        <taxon>Actinomycetota</taxon>
        <taxon>Actinomycetes</taxon>
        <taxon>Kitasatosporales</taxon>
        <taxon>Streptomycetaceae</taxon>
        <taxon>Streptomyces</taxon>
    </lineage>
</organism>
<dbReference type="Gene3D" id="3.60.20.10">
    <property type="entry name" value="Glutamine Phosphoribosylpyrophosphate, subunit 1, domain 1"/>
    <property type="match status" value="1"/>
</dbReference>
<dbReference type="InterPro" id="IPR052373">
    <property type="entry name" value="Gamma-glu_amide_hydrolase"/>
</dbReference>
<dbReference type="EC" id="3.5.1.118" evidence="2"/>
<dbReference type="NCBIfam" id="TIGR03442">
    <property type="entry name" value="ergothioneine biosynthesis protein EgtC"/>
    <property type="match status" value="1"/>
</dbReference>
<protein>
    <recommendedName>
        <fullName evidence="2">Gamma-glutamyl-hercynylcysteine sulfoxide hydrolase</fullName>
        <ecNumber evidence="2">3.5.1.118</ecNumber>
    </recommendedName>
    <alternativeName>
        <fullName evidence="2">Gamma-glutamyl hercynylcysteine S-oxide hydrolase</fullName>
    </alternativeName>
</protein>
<dbReference type="InterPro" id="IPR026869">
    <property type="entry name" value="EgtC-like"/>
</dbReference>
<dbReference type="PANTHER" id="PTHR43187">
    <property type="entry name" value="GLUTAMINE AMIDOTRANSFERASE DUG3-RELATED"/>
    <property type="match status" value="1"/>
</dbReference>
<evidence type="ECO:0000313" key="3">
    <source>
        <dbReference type="EMBL" id="GAA0479768.1"/>
    </source>
</evidence>
<evidence type="ECO:0000256" key="2">
    <source>
        <dbReference type="HAMAP-Rule" id="MF_02036"/>
    </source>
</evidence>
<dbReference type="Proteomes" id="UP001499895">
    <property type="component" value="Unassembled WGS sequence"/>
</dbReference>
<comment type="catalytic activity">
    <reaction evidence="2">
        <text>gamma-L-glutamyl-hercynylcysteine S-oxide + H2O = S-(hercyn-2-yl)-L-cysteine S-oxide + L-glutamate</text>
        <dbReference type="Rhea" id="RHEA:42684"/>
        <dbReference type="ChEBI" id="CHEBI:15377"/>
        <dbReference type="ChEBI" id="CHEBI:29985"/>
        <dbReference type="ChEBI" id="CHEBI:82703"/>
        <dbReference type="ChEBI" id="CHEBI:82706"/>
        <dbReference type="EC" id="3.5.1.118"/>
    </reaction>
</comment>
<comment type="pathway">
    <text evidence="2">Amino-acid biosynthesis; ergothioneine biosynthesis.</text>
</comment>
<dbReference type="PANTHER" id="PTHR43187:SF2">
    <property type="entry name" value="GAMMA-GLUTAMYL-HERCYNYLCYSTEINE SULFOXIDE HYDROLASE"/>
    <property type="match status" value="1"/>
</dbReference>
<dbReference type="RefSeq" id="WP_344094125.1">
    <property type="nucleotide sequence ID" value="NZ_BAAAHB010000063.1"/>
</dbReference>
<dbReference type="InterPro" id="IPR017808">
    <property type="entry name" value="EgtC"/>
</dbReference>
<dbReference type="InterPro" id="IPR032889">
    <property type="entry name" value="EgtC_Actinobacteria"/>
</dbReference>
<keyword evidence="4" id="KW-1185">Reference proteome</keyword>
<name>A0ABP3KH50_9ACTN</name>
<dbReference type="Pfam" id="PF13230">
    <property type="entry name" value="GATase_4"/>
    <property type="match status" value="1"/>
</dbReference>
<evidence type="ECO:0000313" key="4">
    <source>
        <dbReference type="Proteomes" id="UP001499895"/>
    </source>
</evidence>
<dbReference type="CDD" id="cd01908">
    <property type="entry name" value="YafJ"/>
    <property type="match status" value="1"/>
</dbReference>
<sequence length="254" mass="26508">MCRHIAVLGPESPIGAAVVDPPNSLFRQSWAPRRQRYGTVNADGFGVGWYAAGDPVPARYRRAGPVWADPSFADLARVVRTGALLAAVRDATAADADGEAAAAPFAGGPWLFSHNGALTGWPDSAAPLTALLPPGALLRLEARCDSAFVWALVEHRLREGQAPGQALAGTVAALAEAAPGSRLNLLLTDGVSITATAWGDTLWYLTGPGGRTAVASEPYDDDPRWAEAPDNCLLTATRTDVALSPLVPLKEPVS</sequence>
<keyword evidence="2" id="KW-0378">Hydrolase</keyword>
<reference evidence="4" key="1">
    <citation type="journal article" date="2019" name="Int. J. Syst. Evol. Microbiol.">
        <title>The Global Catalogue of Microorganisms (GCM) 10K type strain sequencing project: providing services to taxonomists for standard genome sequencing and annotation.</title>
        <authorList>
            <consortium name="The Broad Institute Genomics Platform"/>
            <consortium name="The Broad Institute Genome Sequencing Center for Infectious Disease"/>
            <person name="Wu L."/>
            <person name="Ma J."/>
        </authorList>
    </citation>
    <scope>NUCLEOTIDE SEQUENCE [LARGE SCALE GENOMIC DNA]</scope>
    <source>
        <strain evidence="4">JCM 10649</strain>
    </source>
</reference>
<accession>A0ABP3KH50</accession>
<keyword evidence="1 2" id="KW-0315">Glutamine amidotransferase</keyword>
<dbReference type="InterPro" id="IPR029055">
    <property type="entry name" value="Ntn_hydrolases_N"/>
</dbReference>
<comment type="function">
    <text evidence="2">Catalyzes the hydrolysis of the gamma-glutamyl amide bond of hercynyl-gamma-L-glutamyl-L-cysteine sulfoxide to produce hercynylcysteine sulfoxide, a step in the biosynthesis pathway of ergothioneine.</text>
</comment>
<evidence type="ECO:0000256" key="1">
    <source>
        <dbReference type="ARBA" id="ARBA00022962"/>
    </source>
</evidence>
<gene>
    <name evidence="2 3" type="primary">egtC</name>
    <name evidence="3" type="ORF">GCM10009544_47210</name>
</gene>